<keyword evidence="6 9" id="KW-0648">Protein biosynthesis</keyword>
<dbReference type="CDD" id="cd05325">
    <property type="entry name" value="carb_red_sniffer_like_SDR_c"/>
    <property type="match status" value="1"/>
</dbReference>
<evidence type="ECO:0000256" key="5">
    <source>
        <dbReference type="ARBA" id="ARBA00022840"/>
    </source>
</evidence>
<dbReference type="GO" id="GO:0002161">
    <property type="term" value="F:aminoacyl-tRNA deacylase activity"/>
    <property type="evidence" value="ECO:0007669"/>
    <property type="project" value="InterPro"/>
</dbReference>
<dbReference type="Gene3D" id="3.40.50.620">
    <property type="entry name" value="HUPs"/>
    <property type="match status" value="2"/>
</dbReference>
<evidence type="ECO:0000313" key="14">
    <source>
        <dbReference type="EMBL" id="KAK2141487.1"/>
    </source>
</evidence>
<evidence type="ECO:0000256" key="2">
    <source>
        <dbReference type="ARBA" id="ARBA00013164"/>
    </source>
</evidence>
<evidence type="ECO:0000256" key="3">
    <source>
        <dbReference type="ARBA" id="ARBA00022598"/>
    </source>
</evidence>
<dbReference type="InterPro" id="IPR002347">
    <property type="entry name" value="SDR_fam"/>
</dbReference>
<dbReference type="SUPFAM" id="SSF50677">
    <property type="entry name" value="ValRS/IleRS/LeuRS editing domain"/>
    <property type="match status" value="1"/>
</dbReference>
<dbReference type="PRINTS" id="PR00985">
    <property type="entry name" value="TRNASYNTHLEU"/>
</dbReference>
<dbReference type="AlphaFoldDB" id="A0AAD9MPT5"/>
<dbReference type="CDD" id="cd00812">
    <property type="entry name" value="LeuRS_core"/>
    <property type="match status" value="1"/>
</dbReference>
<dbReference type="InterPro" id="IPR002302">
    <property type="entry name" value="Leu-tRNA-ligase"/>
</dbReference>
<feature type="domain" description="Leucyl-tRNA synthetase editing" evidence="13">
    <location>
        <begin position="383"/>
        <end position="564"/>
    </location>
</feature>
<dbReference type="EMBL" id="JAODUP010001091">
    <property type="protein sequence ID" value="KAK2141487.1"/>
    <property type="molecule type" value="Genomic_DNA"/>
</dbReference>
<dbReference type="Gene3D" id="3.10.20.590">
    <property type="match status" value="1"/>
</dbReference>
<proteinExistence type="inferred from homology"/>
<dbReference type="FunFam" id="1.10.730.10:FF:000011">
    <property type="entry name" value="Leucine--tRNA ligase chloroplastic/mitochondrial"/>
    <property type="match status" value="1"/>
</dbReference>
<dbReference type="Pfam" id="PF00133">
    <property type="entry name" value="tRNA-synt_1"/>
    <property type="match status" value="1"/>
</dbReference>
<feature type="domain" description="Methionyl/Valyl/Leucyl/Isoleucyl-tRNA synthetase anticodon-binding" evidence="11">
    <location>
        <begin position="816"/>
        <end position="922"/>
    </location>
</feature>
<gene>
    <name evidence="14" type="ORF">LSH36_1091g00207</name>
</gene>
<dbReference type="HAMAP" id="MF_00049_B">
    <property type="entry name" value="Leu_tRNA_synth_B"/>
    <property type="match status" value="1"/>
</dbReference>
<evidence type="ECO:0000256" key="6">
    <source>
        <dbReference type="ARBA" id="ARBA00022917"/>
    </source>
</evidence>
<dbReference type="Pfam" id="PF00106">
    <property type="entry name" value="adh_short"/>
    <property type="match status" value="1"/>
</dbReference>
<evidence type="ECO:0000256" key="1">
    <source>
        <dbReference type="ARBA" id="ARBA00005594"/>
    </source>
</evidence>
<dbReference type="SUPFAM" id="SSF47323">
    <property type="entry name" value="Anticodon-binding domain of a subclass of class I aminoacyl-tRNA synthetases"/>
    <property type="match status" value="1"/>
</dbReference>
<dbReference type="Pfam" id="PF08264">
    <property type="entry name" value="Anticodon_1"/>
    <property type="match status" value="1"/>
</dbReference>
<dbReference type="NCBIfam" id="TIGR00396">
    <property type="entry name" value="leuS_bact"/>
    <property type="match status" value="1"/>
</dbReference>
<dbReference type="InterPro" id="IPR009080">
    <property type="entry name" value="tRNAsynth_Ia_anticodon-bd"/>
</dbReference>
<dbReference type="GO" id="GO:0005739">
    <property type="term" value="C:mitochondrion"/>
    <property type="evidence" value="ECO:0007669"/>
    <property type="project" value="UniProtKB-ARBA"/>
</dbReference>
<evidence type="ECO:0000256" key="9">
    <source>
        <dbReference type="RuleBase" id="RU363039"/>
    </source>
</evidence>
<dbReference type="PANTHER" id="PTHR43740">
    <property type="entry name" value="LEUCYL-TRNA SYNTHETASE"/>
    <property type="match status" value="1"/>
</dbReference>
<dbReference type="InterPro" id="IPR015413">
    <property type="entry name" value="Methionyl/Leucyl_tRNA_Synth"/>
</dbReference>
<comment type="similarity">
    <text evidence="1 9">Belongs to the class-I aminoacyl-tRNA synthetase family.</text>
</comment>
<dbReference type="PANTHER" id="PTHR43740:SF2">
    <property type="entry name" value="LEUCINE--TRNA LIGASE, MITOCHONDRIAL"/>
    <property type="match status" value="1"/>
</dbReference>
<evidence type="ECO:0000256" key="7">
    <source>
        <dbReference type="ARBA" id="ARBA00023146"/>
    </source>
</evidence>
<dbReference type="InterPro" id="IPR014729">
    <property type="entry name" value="Rossmann-like_a/b/a_fold"/>
</dbReference>
<accession>A0AAD9MPT5</accession>
<dbReference type="Gene3D" id="3.40.50.720">
    <property type="entry name" value="NAD(P)-binding Rossmann-like Domain"/>
    <property type="match status" value="1"/>
</dbReference>
<keyword evidence="7 9" id="KW-0030">Aminoacyl-tRNA synthetase</keyword>
<evidence type="ECO:0000256" key="8">
    <source>
        <dbReference type="ARBA" id="ARBA00047469"/>
    </source>
</evidence>
<dbReference type="Pfam" id="PF09334">
    <property type="entry name" value="tRNA-synt_1g"/>
    <property type="match status" value="1"/>
</dbReference>
<name>A0AAD9MPT5_9ANNE</name>
<dbReference type="InterPro" id="IPR002300">
    <property type="entry name" value="aa-tRNA-synth_Ia"/>
</dbReference>
<keyword evidence="4 9" id="KW-0547">Nucleotide-binding</keyword>
<dbReference type="InterPro" id="IPR036291">
    <property type="entry name" value="NAD(P)-bd_dom_sf"/>
</dbReference>
<keyword evidence="15" id="KW-1185">Reference proteome</keyword>
<sequence length="962" mass="110231">MSITICITGTSRGIGKALARECLLQGYRVFTCARNLSQINDLENEFPKHCIPIKMDVTNEQSVQESKTAILRHTSCIDILVNNAAIHTGDAVPELSAINTQELTDSFEVNTTGVLRVIKMLHSLLKKSKHPKIVNISSIMGSIAQVVGPRNYAYSVSKAALNMLTKILDHNLTPEGFLVFCMHPGWVRTDMGGPHAPYSPEQSAQGLHVGHPLGYTATDIYCRYFRMKGYNVLHPIGWDSFGLPAETYAIQTGTHPRVTSEKNIQTFRSQIESLGFSYDWDREIATHTSEYYQWTQWIFLQLYKKNLVYQADIPVWYCDQLGTVLANEEVILTDKGPRSERGNHPVSRRLLTQWMLRITEYAERLTQGLSSLDWPDSIKSMQRNWIGRKEGASITFYSEKDSHPIEVFTTRPDTVFGTTYLVLAPEHPLVSSLTTSTEKKQVEIYIHNTSLKSDIERTDLLKEKTGVFTGSYARNPATEKIIPIWIADYVLYHYGTGAIMAVPAHDERDWDFARVYNIPIIPVIKTTTNNNSPTVYTGEGTLINSQQFDGYHSQEARKAITTWLSKKKAGKWSVQYKMRDWVFSRQRYWGEPIPLMFDNNENIIPLSEKDLPLTLPEIENYQPSHNGLSPLASIHEWVHIHYQGQSVRRETHTMPQWAGSCWYYLRFLDPHNKESLACKEAIQYWMPVDLYVGGSEHAVLHLLYARFWHMVLYDLNIVNTEEPFQRLVNQGMILGEGGVKMSKSLGNVINPDTVIADYGADSLRMYEMFMGPLQSEKPWDTKGIHGIARFLDRVWQKSYHVTKEDICTSADFQRILHYTIQKVEHDIETLSFNTAISQLMICLNTFLELETIPQDAWEIFLLLLSPFAPHICEELWERLGNNQSISKHKWPVYDAQKLKKDTEIIVIQINGKRRAHITVSTDVSNATIEQQARSQKRIIPYLENKQIKKIIVVPHKIINFVI</sequence>
<dbReference type="EC" id="6.1.1.4" evidence="2"/>
<dbReference type="Proteomes" id="UP001208570">
    <property type="component" value="Unassembled WGS sequence"/>
</dbReference>
<evidence type="ECO:0000259" key="13">
    <source>
        <dbReference type="Pfam" id="PF13603"/>
    </source>
</evidence>
<organism evidence="14 15">
    <name type="scientific">Paralvinella palmiformis</name>
    <dbReference type="NCBI Taxonomy" id="53620"/>
    <lineage>
        <taxon>Eukaryota</taxon>
        <taxon>Metazoa</taxon>
        <taxon>Spiralia</taxon>
        <taxon>Lophotrochozoa</taxon>
        <taxon>Annelida</taxon>
        <taxon>Polychaeta</taxon>
        <taxon>Sedentaria</taxon>
        <taxon>Canalipalpata</taxon>
        <taxon>Terebellida</taxon>
        <taxon>Terebelliformia</taxon>
        <taxon>Alvinellidae</taxon>
        <taxon>Paralvinella</taxon>
    </lineage>
</organism>
<feature type="domain" description="Methionyl/Leucyl tRNA synthetase" evidence="12">
    <location>
        <begin position="207"/>
        <end position="331"/>
    </location>
</feature>
<dbReference type="SUPFAM" id="SSF51735">
    <property type="entry name" value="NAD(P)-binding Rossmann-fold domains"/>
    <property type="match status" value="1"/>
</dbReference>
<evidence type="ECO:0000259" key="10">
    <source>
        <dbReference type="Pfam" id="PF00133"/>
    </source>
</evidence>
<keyword evidence="5 9" id="KW-0067">ATP-binding</keyword>
<dbReference type="GO" id="GO:0004823">
    <property type="term" value="F:leucine-tRNA ligase activity"/>
    <property type="evidence" value="ECO:0007669"/>
    <property type="project" value="UniProtKB-EC"/>
</dbReference>
<dbReference type="GO" id="GO:0005829">
    <property type="term" value="C:cytosol"/>
    <property type="evidence" value="ECO:0007669"/>
    <property type="project" value="TreeGrafter"/>
</dbReference>
<reference evidence="14" key="1">
    <citation type="journal article" date="2023" name="Mol. Biol. Evol.">
        <title>Third-Generation Sequencing Reveals the Adaptive Role of the Epigenome in Three Deep-Sea Polychaetes.</title>
        <authorList>
            <person name="Perez M."/>
            <person name="Aroh O."/>
            <person name="Sun Y."/>
            <person name="Lan Y."/>
            <person name="Juniper S.K."/>
            <person name="Young C.R."/>
            <person name="Angers B."/>
            <person name="Qian P.Y."/>
        </authorList>
    </citation>
    <scope>NUCLEOTIDE SEQUENCE</scope>
    <source>
        <strain evidence="14">P08H-3</strain>
    </source>
</reference>
<dbReference type="GO" id="GO:0006429">
    <property type="term" value="P:leucyl-tRNA aminoacylation"/>
    <property type="evidence" value="ECO:0007669"/>
    <property type="project" value="InterPro"/>
</dbReference>
<dbReference type="Gene3D" id="1.10.730.10">
    <property type="entry name" value="Isoleucyl-tRNA Synthetase, Domain 1"/>
    <property type="match status" value="1"/>
</dbReference>
<dbReference type="InterPro" id="IPR025709">
    <property type="entry name" value="Leu_tRNA-synth_edit"/>
</dbReference>
<dbReference type="FunFam" id="3.40.50.620:FF:000056">
    <property type="entry name" value="Leucine--tRNA ligase"/>
    <property type="match status" value="1"/>
</dbReference>
<evidence type="ECO:0000313" key="15">
    <source>
        <dbReference type="Proteomes" id="UP001208570"/>
    </source>
</evidence>
<dbReference type="Pfam" id="PF13603">
    <property type="entry name" value="tRNA-synt_1_2"/>
    <property type="match status" value="1"/>
</dbReference>
<dbReference type="GO" id="GO:0005524">
    <property type="term" value="F:ATP binding"/>
    <property type="evidence" value="ECO:0007669"/>
    <property type="project" value="UniProtKB-KW"/>
</dbReference>
<dbReference type="SUPFAM" id="SSF52374">
    <property type="entry name" value="Nucleotidylyl transferase"/>
    <property type="match status" value="1"/>
</dbReference>
<dbReference type="InterPro" id="IPR009008">
    <property type="entry name" value="Val/Leu/Ile-tRNA-synth_edit"/>
</dbReference>
<comment type="caution">
    <text evidence="14">The sequence shown here is derived from an EMBL/GenBank/DDBJ whole genome shotgun (WGS) entry which is preliminary data.</text>
</comment>
<comment type="catalytic activity">
    <reaction evidence="8">
        <text>tRNA(Leu) + L-leucine + ATP = L-leucyl-tRNA(Leu) + AMP + diphosphate</text>
        <dbReference type="Rhea" id="RHEA:11688"/>
        <dbReference type="Rhea" id="RHEA-COMP:9613"/>
        <dbReference type="Rhea" id="RHEA-COMP:9622"/>
        <dbReference type="ChEBI" id="CHEBI:30616"/>
        <dbReference type="ChEBI" id="CHEBI:33019"/>
        <dbReference type="ChEBI" id="CHEBI:57427"/>
        <dbReference type="ChEBI" id="CHEBI:78442"/>
        <dbReference type="ChEBI" id="CHEBI:78494"/>
        <dbReference type="ChEBI" id="CHEBI:456215"/>
        <dbReference type="EC" id="6.1.1.4"/>
    </reaction>
</comment>
<dbReference type="FunFam" id="3.40.50.620:FF:000077">
    <property type="entry name" value="Leucine--tRNA ligase"/>
    <property type="match status" value="1"/>
</dbReference>
<keyword evidence="3 9" id="KW-0436">Ligase</keyword>
<dbReference type="CDD" id="cd07958">
    <property type="entry name" value="Anticodon_Ia_Leu_BEm"/>
    <property type="match status" value="1"/>
</dbReference>
<evidence type="ECO:0000259" key="12">
    <source>
        <dbReference type="Pfam" id="PF09334"/>
    </source>
</evidence>
<evidence type="ECO:0000259" key="11">
    <source>
        <dbReference type="Pfam" id="PF08264"/>
    </source>
</evidence>
<dbReference type="InterPro" id="IPR013155">
    <property type="entry name" value="M/V/L/I-tRNA-synth_anticd-bd"/>
</dbReference>
<feature type="domain" description="Aminoacyl-tRNA synthetase class Ia" evidence="10">
    <location>
        <begin position="575"/>
        <end position="767"/>
    </location>
</feature>
<evidence type="ECO:0000256" key="4">
    <source>
        <dbReference type="ARBA" id="ARBA00022741"/>
    </source>
</evidence>
<protein>
    <recommendedName>
        <fullName evidence="2">leucine--tRNA ligase</fullName>
        <ecNumber evidence="2">6.1.1.4</ecNumber>
    </recommendedName>
</protein>